<evidence type="ECO:0000256" key="6">
    <source>
        <dbReference type="ARBA" id="ARBA00022840"/>
    </source>
</evidence>
<dbReference type="Gene3D" id="3.30.450.20">
    <property type="entry name" value="PAS domain"/>
    <property type="match status" value="1"/>
</dbReference>
<accession>A0AAV3S4J3</accession>
<dbReference type="InterPro" id="IPR035965">
    <property type="entry name" value="PAS-like_dom_sf"/>
</dbReference>
<dbReference type="RefSeq" id="WP_211312405.1">
    <property type="nucleotide sequence ID" value="NZ_BAAABL010000020.1"/>
</dbReference>
<sequence>MTGHTPNRRSNTDNDRYGHLIEHIQDAVVEFELVDGVPVVVDVNRAFTETFGYDADAAMGEVLNELIVPVGLREEAQTLDSRTSSGEINYRRVKRETADGLREFLYRGIPYADDRVGDGGFAVYTDLTGIVQNERRARVMNRVLRHNLRNKANLIVAHTTQLLAAFEEQSADRTAAAATVERAANDLQQLTEEAGEINRVLNAAEGTETVDCVPTIRRVVATHRQESPDAVVETDLPASLDVRANRHLDVALDSLVDNAIRHNPAAEPRVRVCAAAEAEGWATIHVEDDGPSIPAAERDVVTGEAEITPTRHGSGLGLWLVKWTVETFGGELSFSESDLGGNDVRIRLPRP</sequence>
<dbReference type="NCBIfam" id="TIGR00229">
    <property type="entry name" value="sensory_box"/>
    <property type="match status" value="1"/>
</dbReference>
<keyword evidence="5" id="KW-0418">Kinase</keyword>
<keyword evidence="6" id="KW-0067">ATP-binding</keyword>
<name>A0AAV3S4J3_9EURY</name>
<evidence type="ECO:0000256" key="2">
    <source>
        <dbReference type="ARBA" id="ARBA00012438"/>
    </source>
</evidence>
<feature type="domain" description="Histidine kinase" evidence="8">
    <location>
        <begin position="143"/>
        <end position="351"/>
    </location>
</feature>
<evidence type="ECO:0000259" key="8">
    <source>
        <dbReference type="PROSITE" id="PS50109"/>
    </source>
</evidence>
<keyword evidence="10" id="KW-1185">Reference proteome</keyword>
<organism evidence="9 10">
    <name type="scientific">Halarchaeum salinum</name>
    <dbReference type="NCBI Taxonomy" id="489912"/>
    <lineage>
        <taxon>Archaea</taxon>
        <taxon>Methanobacteriati</taxon>
        <taxon>Methanobacteriota</taxon>
        <taxon>Stenosarchaea group</taxon>
        <taxon>Halobacteria</taxon>
        <taxon>Halobacteriales</taxon>
        <taxon>Halobacteriaceae</taxon>
    </lineage>
</organism>
<keyword evidence="7" id="KW-0175">Coiled coil</keyword>
<dbReference type="SUPFAM" id="SSF55874">
    <property type="entry name" value="ATPase domain of HSP90 chaperone/DNA topoisomerase II/histidine kinase"/>
    <property type="match status" value="1"/>
</dbReference>
<dbReference type="PANTHER" id="PTHR44936">
    <property type="entry name" value="SENSOR PROTEIN CREC"/>
    <property type="match status" value="1"/>
</dbReference>
<dbReference type="Proteomes" id="UP001500837">
    <property type="component" value="Unassembled WGS sequence"/>
</dbReference>
<evidence type="ECO:0000256" key="1">
    <source>
        <dbReference type="ARBA" id="ARBA00000085"/>
    </source>
</evidence>
<gene>
    <name evidence="9" type="ORF">GCM10009066_02950</name>
</gene>
<dbReference type="PANTHER" id="PTHR44936:SF10">
    <property type="entry name" value="SENSOR PROTEIN RSTB"/>
    <property type="match status" value="1"/>
</dbReference>
<dbReference type="GO" id="GO:0004673">
    <property type="term" value="F:protein histidine kinase activity"/>
    <property type="evidence" value="ECO:0007669"/>
    <property type="project" value="UniProtKB-EC"/>
</dbReference>
<dbReference type="Gene3D" id="3.30.565.10">
    <property type="entry name" value="Histidine kinase-like ATPase, C-terminal domain"/>
    <property type="match status" value="1"/>
</dbReference>
<evidence type="ECO:0000313" key="10">
    <source>
        <dbReference type="Proteomes" id="UP001500837"/>
    </source>
</evidence>
<dbReference type="AlphaFoldDB" id="A0AAV3S4J3"/>
<comment type="caution">
    <text evidence="9">The sequence shown here is derived from an EMBL/GenBank/DDBJ whole genome shotgun (WGS) entry which is preliminary data.</text>
</comment>
<evidence type="ECO:0000256" key="7">
    <source>
        <dbReference type="SAM" id="Coils"/>
    </source>
</evidence>
<keyword evidence="4" id="KW-0547">Nucleotide-binding</keyword>
<dbReference type="InterPro" id="IPR003594">
    <property type="entry name" value="HATPase_dom"/>
</dbReference>
<dbReference type="InterPro" id="IPR004358">
    <property type="entry name" value="Sig_transdc_His_kin-like_C"/>
</dbReference>
<dbReference type="InterPro" id="IPR036890">
    <property type="entry name" value="HATPase_C_sf"/>
</dbReference>
<keyword evidence="3" id="KW-0808">Transferase</keyword>
<dbReference type="InterPro" id="IPR000014">
    <property type="entry name" value="PAS"/>
</dbReference>
<reference evidence="9 10" key="1">
    <citation type="journal article" date="2019" name="Int. J. Syst. Evol. Microbiol.">
        <title>The Global Catalogue of Microorganisms (GCM) 10K type strain sequencing project: providing services to taxonomists for standard genome sequencing and annotation.</title>
        <authorList>
            <consortium name="The Broad Institute Genomics Platform"/>
            <consortium name="The Broad Institute Genome Sequencing Center for Infectious Disease"/>
            <person name="Wu L."/>
            <person name="Ma J."/>
        </authorList>
    </citation>
    <scope>NUCLEOTIDE SEQUENCE [LARGE SCALE GENOMIC DNA]</scope>
    <source>
        <strain evidence="9 10">JCM 16330</strain>
    </source>
</reference>
<dbReference type="PROSITE" id="PS50109">
    <property type="entry name" value="HIS_KIN"/>
    <property type="match status" value="1"/>
</dbReference>
<proteinExistence type="predicted"/>
<dbReference type="SUPFAM" id="SSF55785">
    <property type="entry name" value="PYP-like sensor domain (PAS domain)"/>
    <property type="match status" value="1"/>
</dbReference>
<dbReference type="SMART" id="SM00387">
    <property type="entry name" value="HATPase_c"/>
    <property type="match status" value="1"/>
</dbReference>
<dbReference type="Pfam" id="PF02518">
    <property type="entry name" value="HATPase_c"/>
    <property type="match status" value="1"/>
</dbReference>
<dbReference type="InterPro" id="IPR050980">
    <property type="entry name" value="2C_sensor_his_kinase"/>
</dbReference>
<evidence type="ECO:0000256" key="5">
    <source>
        <dbReference type="ARBA" id="ARBA00022777"/>
    </source>
</evidence>
<comment type="catalytic activity">
    <reaction evidence="1">
        <text>ATP + protein L-histidine = ADP + protein N-phospho-L-histidine.</text>
        <dbReference type="EC" id="2.7.13.3"/>
    </reaction>
</comment>
<dbReference type="Pfam" id="PF13188">
    <property type="entry name" value="PAS_8"/>
    <property type="match status" value="1"/>
</dbReference>
<evidence type="ECO:0000256" key="3">
    <source>
        <dbReference type="ARBA" id="ARBA00022679"/>
    </source>
</evidence>
<feature type="coiled-coil region" evidence="7">
    <location>
        <begin position="173"/>
        <end position="207"/>
    </location>
</feature>
<dbReference type="EC" id="2.7.13.3" evidence="2"/>
<dbReference type="InterPro" id="IPR005467">
    <property type="entry name" value="His_kinase_dom"/>
</dbReference>
<protein>
    <recommendedName>
        <fullName evidence="2">histidine kinase</fullName>
        <ecNumber evidence="2">2.7.13.3</ecNumber>
    </recommendedName>
</protein>
<evidence type="ECO:0000256" key="4">
    <source>
        <dbReference type="ARBA" id="ARBA00022741"/>
    </source>
</evidence>
<dbReference type="GO" id="GO:0005524">
    <property type="term" value="F:ATP binding"/>
    <property type="evidence" value="ECO:0007669"/>
    <property type="project" value="UniProtKB-KW"/>
</dbReference>
<dbReference type="PRINTS" id="PR00344">
    <property type="entry name" value="BCTRLSENSOR"/>
</dbReference>
<evidence type="ECO:0000313" key="9">
    <source>
        <dbReference type="EMBL" id="GAA0291867.1"/>
    </source>
</evidence>
<dbReference type="EMBL" id="BAAABL010000020">
    <property type="protein sequence ID" value="GAA0291867.1"/>
    <property type="molecule type" value="Genomic_DNA"/>
</dbReference>